<feature type="domain" description="LysR substrate-binding" evidence="2">
    <location>
        <begin position="2"/>
        <end position="61"/>
    </location>
</feature>
<proteinExistence type="inferred from homology"/>
<dbReference type="KEGG" id="pseb:EOK75_01440"/>
<dbReference type="GO" id="GO:0003700">
    <property type="term" value="F:DNA-binding transcription factor activity"/>
    <property type="evidence" value="ECO:0007669"/>
    <property type="project" value="TreeGrafter"/>
</dbReference>
<dbReference type="Proteomes" id="UP000298631">
    <property type="component" value="Chromosome"/>
</dbReference>
<keyword evidence="4" id="KW-1185">Reference proteome</keyword>
<dbReference type="SUPFAM" id="SSF53850">
    <property type="entry name" value="Periplasmic binding protein-like II"/>
    <property type="match status" value="1"/>
</dbReference>
<reference evidence="3 4" key="1">
    <citation type="submission" date="2019-05" db="EMBL/GenBank/DDBJ databases">
        <title>Pseudorhodobacter turbinis sp. nov., isolated from the gut of the Korean turban shell.</title>
        <authorList>
            <person name="Jeong Y.-S."/>
            <person name="Kang W.-R."/>
            <person name="Bae J.-W."/>
        </authorList>
    </citation>
    <scope>NUCLEOTIDE SEQUENCE [LARGE SCALE GENOMIC DNA]</scope>
    <source>
        <strain evidence="3 4">S12M18</strain>
    </source>
</reference>
<comment type="similarity">
    <text evidence="1">Belongs to the LysR transcriptional regulatory family.</text>
</comment>
<evidence type="ECO:0000313" key="4">
    <source>
        <dbReference type="Proteomes" id="UP000298631"/>
    </source>
</evidence>
<dbReference type="PANTHER" id="PTHR30537:SF5">
    <property type="entry name" value="HTH-TYPE TRANSCRIPTIONAL ACTIVATOR TTDR-RELATED"/>
    <property type="match status" value="1"/>
</dbReference>
<dbReference type="InterPro" id="IPR058163">
    <property type="entry name" value="LysR-type_TF_proteobact-type"/>
</dbReference>
<dbReference type="EMBL" id="CP039964">
    <property type="protein sequence ID" value="QCO54586.1"/>
    <property type="molecule type" value="Genomic_DNA"/>
</dbReference>
<evidence type="ECO:0000313" key="3">
    <source>
        <dbReference type="EMBL" id="QCO54586.1"/>
    </source>
</evidence>
<organism evidence="3 4">
    <name type="scientific">Pseudorhodobacter turbinis</name>
    <dbReference type="NCBI Taxonomy" id="2500533"/>
    <lineage>
        <taxon>Bacteria</taxon>
        <taxon>Pseudomonadati</taxon>
        <taxon>Pseudomonadota</taxon>
        <taxon>Alphaproteobacteria</taxon>
        <taxon>Rhodobacterales</taxon>
        <taxon>Paracoccaceae</taxon>
        <taxon>Pseudorhodobacter</taxon>
    </lineage>
</organism>
<evidence type="ECO:0000259" key="2">
    <source>
        <dbReference type="Pfam" id="PF03466"/>
    </source>
</evidence>
<gene>
    <name evidence="3" type="ORF">EOK75_01440</name>
</gene>
<evidence type="ECO:0000256" key="1">
    <source>
        <dbReference type="ARBA" id="ARBA00009437"/>
    </source>
</evidence>
<accession>A0A4P8ECT2</accession>
<dbReference type="GO" id="GO:0043565">
    <property type="term" value="F:sequence-specific DNA binding"/>
    <property type="evidence" value="ECO:0007669"/>
    <property type="project" value="TreeGrafter"/>
</dbReference>
<sequence>MSFGTLSLSPMTAEFAAQHPELDLRVDYDDRARDLQREGFDIGIRIGHLRDTALRQRKLCEGVPPPLHSRITLNNGQAMRAMGRQIEDFDIQMVAVRATAEGHAPLEGHSNTVHCD</sequence>
<dbReference type="Gene3D" id="3.40.190.10">
    <property type="entry name" value="Periplasmic binding protein-like II"/>
    <property type="match status" value="1"/>
</dbReference>
<protein>
    <recommendedName>
        <fullName evidence="2">LysR substrate-binding domain-containing protein</fullName>
    </recommendedName>
</protein>
<dbReference type="GO" id="GO:0006351">
    <property type="term" value="P:DNA-templated transcription"/>
    <property type="evidence" value="ECO:0007669"/>
    <property type="project" value="TreeGrafter"/>
</dbReference>
<dbReference type="InterPro" id="IPR005119">
    <property type="entry name" value="LysR_subst-bd"/>
</dbReference>
<dbReference type="PANTHER" id="PTHR30537">
    <property type="entry name" value="HTH-TYPE TRANSCRIPTIONAL REGULATOR"/>
    <property type="match status" value="1"/>
</dbReference>
<dbReference type="Pfam" id="PF03466">
    <property type="entry name" value="LysR_substrate"/>
    <property type="match status" value="1"/>
</dbReference>
<name>A0A4P8ECT2_9RHOB</name>
<dbReference type="AlphaFoldDB" id="A0A4P8ECT2"/>
<dbReference type="OrthoDB" id="9813056at2"/>